<dbReference type="EMBL" id="WAAT01000026">
    <property type="protein sequence ID" value="KAB1069319.1"/>
    <property type="molecule type" value="Genomic_DNA"/>
</dbReference>
<dbReference type="PROSITE" id="PS51409">
    <property type="entry name" value="ARGINASE_2"/>
    <property type="match status" value="1"/>
</dbReference>
<comment type="caution">
    <text evidence="6">The sequence shown here is derived from an EMBL/GenBank/DDBJ whole genome shotgun (WGS) entry which is preliminary data.</text>
</comment>
<dbReference type="GO" id="GO:0006547">
    <property type="term" value="P:L-histidine metabolic process"/>
    <property type="evidence" value="ECO:0007669"/>
    <property type="project" value="UniProtKB-KW"/>
</dbReference>
<evidence type="ECO:0000313" key="7">
    <source>
        <dbReference type="Proteomes" id="UP000441333"/>
    </source>
</evidence>
<dbReference type="Pfam" id="PF00491">
    <property type="entry name" value="Arginase"/>
    <property type="match status" value="1"/>
</dbReference>
<dbReference type="InterPro" id="IPR023696">
    <property type="entry name" value="Ureohydrolase_dom_sf"/>
</dbReference>
<dbReference type="RefSeq" id="WP_150937100.1">
    <property type="nucleotide sequence ID" value="NZ_WAAT01000026.1"/>
</dbReference>
<evidence type="ECO:0000313" key="6">
    <source>
        <dbReference type="EMBL" id="KAB1069319.1"/>
    </source>
</evidence>
<dbReference type="PANTHER" id="PTHR11358">
    <property type="entry name" value="ARGINASE/AGMATINASE"/>
    <property type="match status" value="1"/>
</dbReference>
<dbReference type="GO" id="GO:0033389">
    <property type="term" value="P:putrescine biosynthetic process from arginine, via agmatine"/>
    <property type="evidence" value="ECO:0007669"/>
    <property type="project" value="TreeGrafter"/>
</dbReference>
<reference evidence="6 7" key="1">
    <citation type="submission" date="2019-09" db="EMBL/GenBank/DDBJ databases">
        <authorList>
            <person name="Cao W.R."/>
        </authorList>
    </citation>
    <scope>NUCLEOTIDE SEQUENCE [LARGE SCALE GENOMIC DNA]</scope>
    <source>
        <strain evidence="6 7">B1N29</strain>
    </source>
</reference>
<dbReference type="PANTHER" id="PTHR11358:SF35">
    <property type="entry name" value="FORMIMIDOYLGLUTAMASE"/>
    <property type="match status" value="1"/>
</dbReference>
<proteinExistence type="inferred from homology"/>
<dbReference type="InterPro" id="IPR006035">
    <property type="entry name" value="Ureohydrolase"/>
</dbReference>
<name>A0A6N6MHC8_9FLAO</name>
<evidence type="ECO:0000256" key="2">
    <source>
        <dbReference type="ARBA" id="ARBA00022801"/>
    </source>
</evidence>
<evidence type="ECO:0000256" key="1">
    <source>
        <dbReference type="ARBA" id="ARBA00022723"/>
    </source>
</evidence>
<sequence length="337" mass="37851">MDKLILFNSITRNKLLNKRLGESKFGQHIKMLPHINNIYEQLSNLDVEFVILGLPEDVGVFANHGKTGTSKTWETTLKTLLNIQSNDFTRANQVLVLGHLDFSSELKTLESLNPSKKKDIIKARDLVETIDSYVSQLIYQIILAGKKPIIIGGGHNNAYGNIKGSSLALGQSLNVINFDAHSVFRDEEGRHSGNGFSYAFAEGFLDHYFVFGLHENYTSARIFKTLDNSKQLKYNTFEALEVRQELKFKKELNRASSFICDDAFGIEIDCDAIENIPSSAMTPSGFSVKQTRQFLNHFAKQKNVVYLHLCEAAPTKKKANQVGKLHTCLITDFIKGV</sequence>
<organism evidence="6 7">
    <name type="scientific">Pseudotamlana haliotis</name>
    <dbReference type="NCBI Taxonomy" id="2614804"/>
    <lineage>
        <taxon>Bacteria</taxon>
        <taxon>Pseudomonadati</taxon>
        <taxon>Bacteroidota</taxon>
        <taxon>Flavobacteriia</taxon>
        <taxon>Flavobacteriales</taxon>
        <taxon>Flavobacteriaceae</taxon>
        <taxon>Pseudotamlana</taxon>
    </lineage>
</organism>
<keyword evidence="1" id="KW-0479">Metal-binding</keyword>
<dbReference type="Proteomes" id="UP000441333">
    <property type="component" value="Unassembled WGS sequence"/>
</dbReference>
<protein>
    <submittedName>
        <fullName evidence="6">Formimidoylglutamase</fullName>
    </submittedName>
</protein>
<keyword evidence="2" id="KW-0378">Hydrolase</keyword>
<dbReference type="SUPFAM" id="SSF52768">
    <property type="entry name" value="Arginase/deacetylase"/>
    <property type="match status" value="1"/>
</dbReference>
<dbReference type="Gene3D" id="3.40.800.10">
    <property type="entry name" value="Ureohydrolase domain"/>
    <property type="match status" value="1"/>
</dbReference>
<evidence type="ECO:0000256" key="3">
    <source>
        <dbReference type="ARBA" id="ARBA00022808"/>
    </source>
</evidence>
<evidence type="ECO:0000256" key="4">
    <source>
        <dbReference type="ARBA" id="ARBA00023211"/>
    </source>
</evidence>
<gene>
    <name evidence="6" type="ORF">F6U93_04060</name>
</gene>
<keyword evidence="4" id="KW-0464">Manganese</keyword>
<dbReference type="CDD" id="cd09988">
    <property type="entry name" value="Formimidoylglutamase"/>
    <property type="match status" value="1"/>
</dbReference>
<dbReference type="GO" id="GO:0046872">
    <property type="term" value="F:metal ion binding"/>
    <property type="evidence" value="ECO:0007669"/>
    <property type="project" value="UniProtKB-KW"/>
</dbReference>
<keyword evidence="7" id="KW-1185">Reference proteome</keyword>
<keyword evidence="3" id="KW-0369">Histidine metabolism</keyword>
<dbReference type="GO" id="GO:0008783">
    <property type="term" value="F:agmatinase activity"/>
    <property type="evidence" value="ECO:0007669"/>
    <property type="project" value="TreeGrafter"/>
</dbReference>
<comment type="similarity">
    <text evidence="5">Belongs to the arginase family.</text>
</comment>
<evidence type="ECO:0000256" key="5">
    <source>
        <dbReference type="PROSITE-ProRule" id="PRU00742"/>
    </source>
</evidence>
<dbReference type="AlphaFoldDB" id="A0A6N6MHC8"/>
<accession>A0A6N6MHC8</accession>